<name>Q0U392_PHANO</name>
<protein>
    <submittedName>
        <fullName evidence="1">Uncharacterized protein</fullName>
    </submittedName>
</protein>
<dbReference type="Proteomes" id="UP000001055">
    <property type="component" value="Unassembled WGS sequence"/>
</dbReference>
<accession>Q0U392</accession>
<dbReference type="RefSeq" id="XP_001803978.1">
    <property type="nucleotide sequence ID" value="XM_001803926.1"/>
</dbReference>
<proteinExistence type="predicted"/>
<dbReference type="AlphaFoldDB" id="Q0U392"/>
<dbReference type="EMBL" id="CH445352">
    <property type="protein sequence ID" value="EAT78796.1"/>
    <property type="molecule type" value="Genomic_DNA"/>
</dbReference>
<evidence type="ECO:0000313" key="2">
    <source>
        <dbReference type="Proteomes" id="UP000001055"/>
    </source>
</evidence>
<gene>
    <name evidence="1" type="ORF">SNOG_13772</name>
</gene>
<evidence type="ECO:0000313" key="1">
    <source>
        <dbReference type="EMBL" id="EAT78796.1"/>
    </source>
</evidence>
<reference evidence="2" key="1">
    <citation type="journal article" date="2007" name="Plant Cell">
        <title>Dothideomycete-plant interactions illuminated by genome sequencing and EST analysis of the wheat pathogen Stagonospora nodorum.</title>
        <authorList>
            <person name="Hane J.K."/>
            <person name="Lowe R.G."/>
            <person name="Solomon P.S."/>
            <person name="Tan K.C."/>
            <person name="Schoch C.L."/>
            <person name="Spatafora J.W."/>
            <person name="Crous P.W."/>
            <person name="Kodira C."/>
            <person name="Birren B.W."/>
            <person name="Galagan J.E."/>
            <person name="Torriani S.F."/>
            <person name="McDonald B.A."/>
            <person name="Oliver R.P."/>
        </authorList>
    </citation>
    <scope>NUCLEOTIDE SEQUENCE [LARGE SCALE GENOMIC DNA]</scope>
    <source>
        <strain evidence="2">SN15 / ATCC MYA-4574 / FGSC 10173</strain>
    </source>
</reference>
<sequence length="100" mass="11213">MPYFVTVVLYYCFTNKTLGKSQEFEEFGLLSGGHVTEHLPYDVAPVAASRKIQRQQTMMLMHLIANPKMNVVGASIDCGHRNTATEMDFQGVNCSPERTI</sequence>
<organism evidence="1 2">
    <name type="scientific">Phaeosphaeria nodorum (strain SN15 / ATCC MYA-4574 / FGSC 10173)</name>
    <name type="common">Glume blotch fungus</name>
    <name type="synonym">Parastagonospora nodorum</name>
    <dbReference type="NCBI Taxonomy" id="321614"/>
    <lineage>
        <taxon>Eukaryota</taxon>
        <taxon>Fungi</taxon>
        <taxon>Dikarya</taxon>
        <taxon>Ascomycota</taxon>
        <taxon>Pezizomycotina</taxon>
        <taxon>Dothideomycetes</taxon>
        <taxon>Pleosporomycetidae</taxon>
        <taxon>Pleosporales</taxon>
        <taxon>Pleosporineae</taxon>
        <taxon>Phaeosphaeriaceae</taxon>
        <taxon>Parastagonospora</taxon>
    </lineage>
</organism>
<dbReference type="InParanoid" id="Q0U392"/>
<dbReference type="KEGG" id="pno:SNOG_13772"/>
<dbReference type="GeneID" id="5980900"/>